<proteinExistence type="inferred from homology"/>
<accession>A0A938Y8W6</accession>
<feature type="domain" description="Lipid/polyisoprenoid-binding YceI-like" evidence="3">
    <location>
        <begin position="31"/>
        <end position="197"/>
    </location>
</feature>
<dbReference type="PANTHER" id="PTHR34406">
    <property type="entry name" value="PROTEIN YCEI"/>
    <property type="match status" value="1"/>
</dbReference>
<evidence type="ECO:0000313" key="5">
    <source>
        <dbReference type="Proteomes" id="UP000663792"/>
    </source>
</evidence>
<gene>
    <name evidence="4" type="ORF">JL106_02385</name>
</gene>
<evidence type="ECO:0000256" key="1">
    <source>
        <dbReference type="ARBA" id="ARBA00008812"/>
    </source>
</evidence>
<reference evidence="4" key="1">
    <citation type="submission" date="2021-01" db="EMBL/GenBank/DDBJ databases">
        <title>YIM 132084 draft genome.</title>
        <authorList>
            <person name="An D."/>
        </authorList>
    </citation>
    <scope>NUCLEOTIDE SEQUENCE</scope>
    <source>
        <strain evidence="4">YIM 132084</strain>
    </source>
</reference>
<dbReference type="SMART" id="SM00867">
    <property type="entry name" value="YceI"/>
    <property type="match status" value="1"/>
</dbReference>
<comment type="caution">
    <text evidence="4">The sequence shown here is derived from an EMBL/GenBank/DDBJ whole genome shotgun (WGS) entry which is preliminary data.</text>
</comment>
<dbReference type="SUPFAM" id="SSF101874">
    <property type="entry name" value="YceI-like"/>
    <property type="match status" value="1"/>
</dbReference>
<dbReference type="PANTHER" id="PTHR34406:SF1">
    <property type="entry name" value="PROTEIN YCEI"/>
    <property type="match status" value="1"/>
</dbReference>
<feature type="region of interest" description="Disordered" evidence="2">
    <location>
        <begin position="1"/>
        <end position="31"/>
    </location>
</feature>
<evidence type="ECO:0000313" key="4">
    <source>
        <dbReference type="EMBL" id="MBM9466127.1"/>
    </source>
</evidence>
<evidence type="ECO:0000256" key="2">
    <source>
        <dbReference type="SAM" id="MobiDB-lite"/>
    </source>
</evidence>
<protein>
    <submittedName>
        <fullName evidence="4">YceI family protein</fullName>
    </submittedName>
</protein>
<dbReference type="InterPro" id="IPR036761">
    <property type="entry name" value="TTHA0802/YceI-like_sf"/>
</dbReference>
<dbReference type="Pfam" id="PF04264">
    <property type="entry name" value="YceI"/>
    <property type="match status" value="1"/>
</dbReference>
<comment type="similarity">
    <text evidence="1">Belongs to the UPF0312 family.</text>
</comment>
<dbReference type="Proteomes" id="UP000663792">
    <property type="component" value="Unassembled WGS sequence"/>
</dbReference>
<keyword evidence="5" id="KW-1185">Reference proteome</keyword>
<dbReference type="InterPro" id="IPR007372">
    <property type="entry name" value="Lipid/polyisoprenoid-bd_YceI"/>
</dbReference>
<dbReference type="AlphaFoldDB" id="A0A938Y8W6"/>
<dbReference type="RefSeq" id="WP_205259082.1">
    <property type="nucleotide sequence ID" value="NZ_JAERWK010000003.1"/>
</dbReference>
<name>A0A938Y8W6_9ACTN</name>
<sequence>MSRTAVPTRPTDTPADSLGPTRAAATPRPGRWVIDPHRSDLRVGVKVGGLVPVQGRFAELAGTVELTADPERTQISARVATASLTSGSSHWDAVLTHAGLVDVRTNPQIAFTSTALRAGSATGWAARRWELDGTLLTGRGTLAVRFALCCTEASTERITLRATGSVGSRDAVRLLSQPGFEKLIGRSMAVDLAIEAAPAA</sequence>
<evidence type="ECO:0000259" key="3">
    <source>
        <dbReference type="SMART" id="SM00867"/>
    </source>
</evidence>
<organism evidence="4 5">
    <name type="scientific">Nakamurella leprariae</name>
    <dbReference type="NCBI Taxonomy" id="2803911"/>
    <lineage>
        <taxon>Bacteria</taxon>
        <taxon>Bacillati</taxon>
        <taxon>Actinomycetota</taxon>
        <taxon>Actinomycetes</taxon>
        <taxon>Nakamurellales</taxon>
        <taxon>Nakamurellaceae</taxon>
        <taxon>Nakamurella</taxon>
    </lineage>
</organism>
<dbReference type="EMBL" id="JAERWK010000003">
    <property type="protein sequence ID" value="MBM9466127.1"/>
    <property type="molecule type" value="Genomic_DNA"/>
</dbReference>
<dbReference type="Gene3D" id="2.40.128.110">
    <property type="entry name" value="Lipid/polyisoprenoid-binding, YceI-like"/>
    <property type="match status" value="1"/>
</dbReference>